<evidence type="ECO:0000256" key="1">
    <source>
        <dbReference type="ARBA" id="ARBA00004123"/>
    </source>
</evidence>
<feature type="domain" description="RRM" evidence="9">
    <location>
        <begin position="753"/>
        <end position="833"/>
    </location>
</feature>
<evidence type="ECO:0000256" key="6">
    <source>
        <dbReference type="ARBA" id="ARBA00023242"/>
    </source>
</evidence>
<keyword evidence="2" id="KW-0507">mRNA processing</keyword>
<dbReference type="SMART" id="SM00360">
    <property type="entry name" value="RRM"/>
    <property type="match status" value="3"/>
</dbReference>
<gene>
    <name evidence="11" type="ORF">AYI68_g1954</name>
</gene>
<dbReference type="InterPro" id="IPR012677">
    <property type="entry name" value="Nucleotide-bd_a/b_plait_sf"/>
</dbReference>
<dbReference type="InterPro" id="IPR006529">
    <property type="entry name" value="U2AF_lg"/>
</dbReference>
<evidence type="ECO:0000256" key="2">
    <source>
        <dbReference type="ARBA" id="ARBA00022664"/>
    </source>
</evidence>
<feature type="region of interest" description="Disordered" evidence="8">
    <location>
        <begin position="227"/>
        <end position="246"/>
    </location>
</feature>
<feature type="compositionally biased region" description="Polar residues" evidence="8">
    <location>
        <begin position="47"/>
        <end position="68"/>
    </location>
</feature>
<evidence type="ECO:0000259" key="9">
    <source>
        <dbReference type="PROSITE" id="PS50102"/>
    </source>
</evidence>
<comment type="subcellular location">
    <subcellularLocation>
        <location evidence="1">Nucleus</location>
    </subcellularLocation>
</comment>
<feature type="compositionally biased region" description="Basic and acidic residues" evidence="8">
    <location>
        <begin position="259"/>
        <end position="342"/>
    </location>
</feature>
<evidence type="ECO:0000256" key="8">
    <source>
        <dbReference type="SAM" id="MobiDB-lite"/>
    </source>
</evidence>
<dbReference type="Gene3D" id="1.10.720.30">
    <property type="entry name" value="SAP domain"/>
    <property type="match status" value="1"/>
</dbReference>
<name>A0A1R0H440_9FUNG</name>
<dbReference type="FunFam" id="3.30.70.330:FF:000097">
    <property type="entry name" value="U2 snRNP auxiliary factor large subunit"/>
    <property type="match status" value="1"/>
</dbReference>
<dbReference type="PANTHER" id="PTHR23139">
    <property type="entry name" value="RNA-BINDING PROTEIN"/>
    <property type="match status" value="1"/>
</dbReference>
<dbReference type="InterPro" id="IPR000504">
    <property type="entry name" value="RRM_dom"/>
</dbReference>
<protein>
    <submittedName>
        <fullName evidence="11">Splicing factor U2AF 50 kDa subunit</fullName>
    </submittedName>
</protein>
<dbReference type="GO" id="GO:0006397">
    <property type="term" value="P:mRNA processing"/>
    <property type="evidence" value="ECO:0007669"/>
    <property type="project" value="UniProtKB-KW"/>
</dbReference>
<dbReference type="NCBIfam" id="TIGR01642">
    <property type="entry name" value="U2AF_lg"/>
    <property type="match status" value="1"/>
</dbReference>
<accession>A0A1R0H440</accession>
<evidence type="ECO:0000256" key="5">
    <source>
        <dbReference type="ARBA" id="ARBA00023187"/>
    </source>
</evidence>
<evidence type="ECO:0000256" key="7">
    <source>
        <dbReference type="PROSITE-ProRule" id="PRU00176"/>
    </source>
</evidence>
<dbReference type="PROSITE" id="PS50102">
    <property type="entry name" value="RRM"/>
    <property type="match status" value="3"/>
</dbReference>
<dbReference type="InterPro" id="IPR035979">
    <property type="entry name" value="RBD_domain_sf"/>
</dbReference>
<sequence length="841" mass="93852">MDIHSISDLRVVDLKKELQSRNLSPTGNKADLVNRLTLAIESESKTRQSPIQITPTQTPNMELNNSEPPEVVSSQIEPVQNLINNEHPENSISQNDGLNSHGVPLSGIQNEDSKINLCDSSVSESFHKTNQRSTPETSNLVEENYSRNSSTMEHSSNNHNKVIQNGSSLQDFSKEPVDDHSEKINPSGILYNNSIADVQDDLNANFLNPQNDIISSTNINHETNDIKSGVKISPQNDSFDQEGGLTSLEKERILRLKLEQSRKEISSSKSKDPDNKRPSEYDQDASESKKSRSERYSERSGYRGSGRDKELSISSRREYTNRSRSGDRDFERGSRRSRDRTIDPSIYKSDFENSQDFGKSNSINSSENTFQAIGIDKQDSLSRDDGRSTRHKSRSRSPSESRRRHSKRDGDSRPSDVIPLHLRERKLNMWDLAPPGFESMTAKEAKEAGLFPPPGQALGSRNVASFNPAVLMEQKMRDDASKDGREMDMRSSLLLRQMRRLYVGNIPYGCVEDSIAAFFNKTMIDQGFAPESEYPVVAVQINHAKNYAFVEFRTNEQATLGMSLDGVQFQAQNLKIRRPKDYIPPTGQPPDPAPLTGYSSNDGINGHSRNNSYGIPSMVSESPFKIYIGNIPTYLTDDQVIELLLTFGQLKAFILIKDNMTGMSKGFAFCEYVDSSVTDIVCTGLNNMELGDRRIIVQRASVGSRTNQLSTQMMGMQNGTMPVGISGGFLPPVLTGDSVQPTPILQLLNMVDNDELVDDAEYNDILDDVRDECGKFGVVVDLKIPRPVEGMQVNGVGKIFVKFQNISEATTALRSLAGRKFADRTVIVSYLSEEDFLSENF</sequence>
<evidence type="ECO:0000256" key="4">
    <source>
        <dbReference type="ARBA" id="ARBA00022884"/>
    </source>
</evidence>
<dbReference type="SMART" id="SM00513">
    <property type="entry name" value="SAP"/>
    <property type="match status" value="1"/>
</dbReference>
<dbReference type="STRING" id="133383.A0A1R0H440"/>
<feature type="domain" description="SAP" evidence="10">
    <location>
        <begin position="6"/>
        <end position="40"/>
    </location>
</feature>
<feature type="compositionally biased region" description="Basic and acidic residues" evidence="8">
    <location>
        <begin position="376"/>
        <end position="388"/>
    </location>
</feature>
<dbReference type="AlphaFoldDB" id="A0A1R0H440"/>
<feature type="region of interest" description="Disordered" evidence="8">
    <location>
        <begin position="126"/>
        <end position="164"/>
    </location>
</feature>
<organism evidence="11 12">
    <name type="scientific">Smittium mucronatum</name>
    <dbReference type="NCBI Taxonomy" id="133383"/>
    <lineage>
        <taxon>Eukaryota</taxon>
        <taxon>Fungi</taxon>
        <taxon>Fungi incertae sedis</taxon>
        <taxon>Zoopagomycota</taxon>
        <taxon>Kickxellomycotina</taxon>
        <taxon>Harpellomycetes</taxon>
        <taxon>Harpellales</taxon>
        <taxon>Legeriomycetaceae</taxon>
        <taxon>Smittium</taxon>
    </lineage>
</organism>
<feature type="compositionally biased region" description="Polar residues" evidence="8">
    <location>
        <begin position="352"/>
        <end position="371"/>
    </location>
</feature>
<dbReference type="Gene3D" id="3.30.70.330">
    <property type="match status" value="3"/>
</dbReference>
<dbReference type="EMBL" id="LSSL01000710">
    <property type="protein sequence ID" value="OLY83891.1"/>
    <property type="molecule type" value="Genomic_DNA"/>
</dbReference>
<dbReference type="GO" id="GO:0005634">
    <property type="term" value="C:nucleus"/>
    <property type="evidence" value="ECO:0007669"/>
    <property type="project" value="UniProtKB-SubCell"/>
</dbReference>
<feature type="compositionally biased region" description="Polar residues" evidence="8">
    <location>
        <begin position="131"/>
        <end position="164"/>
    </location>
</feature>
<evidence type="ECO:0000313" key="11">
    <source>
        <dbReference type="EMBL" id="OLY83891.1"/>
    </source>
</evidence>
<keyword evidence="4 7" id="KW-0694">RNA-binding</keyword>
<dbReference type="Pfam" id="PF02037">
    <property type="entry name" value="SAP"/>
    <property type="match status" value="1"/>
</dbReference>
<feature type="domain" description="RRM" evidence="9">
    <location>
        <begin position="499"/>
        <end position="581"/>
    </location>
</feature>
<feature type="domain" description="RRM" evidence="9">
    <location>
        <begin position="624"/>
        <end position="702"/>
    </location>
</feature>
<dbReference type="CDD" id="cd12230">
    <property type="entry name" value="RRM1_U2AF65"/>
    <property type="match status" value="1"/>
</dbReference>
<dbReference type="InterPro" id="IPR003034">
    <property type="entry name" value="SAP_dom"/>
</dbReference>
<feature type="region of interest" description="Disordered" evidence="8">
    <location>
        <begin position="43"/>
        <end position="68"/>
    </location>
</feature>
<keyword evidence="6" id="KW-0539">Nucleus</keyword>
<evidence type="ECO:0000313" key="12">
    <source>
        <dbReference type="Proteomes" id="UP000187455"/>
    </source>
</evidence>
<evidence type="ECO:0000256" key="3">
    <source>
        <dbReference type="ARBA" id="ARBA00022737"/>
    </source>
</evidence>
<dbReference type="SUPFAM" id="SSF68906">
    <property type="entry name" value="SAP domain"/>
    <property type="match status" value="1"/>
</dbReference>
<dbReference type="GO" id="GO:0008380">
    <property type="term" value="P:RNA splicing"/>
    <property type="evidence" value="ECO:0007669"/>
    <property type="project" value="UniProtKB-KW"/>
</dbReference>
<reference evidence="11 12" key="1">
    <citation type="journal article" date="2016" name="Mol. Biol. Evol.">
        <title>Genome-Wide Survey of Gut Fungi (Harpellales) Reveals the First Horizontally Transferred Ubiquitin Gene from a Mosquito Host.</title>
        <authorList>
            <person name="Wang Y."/>
            <person name="White M.M."/>
            <person name="Kvist S."/>
            <person name="Moncalvo J.M."/>
        </authorList>
    </citation>
    <scope>NUCLEOTIDE SEQUENCE [LARGE SCALE GENOMIC DNA]</scope>
    <source>
        <strain evidence="11 12">ALG-7-W6</strain>
    </source>
</reference>
<feature type="region of interest" description="Disordered" evidence="8">
    <location>
        <begin position="579"/>
        <end position="602"/>
    </location>
</feature>
<dbReference type="CDD" id="cd12231">
    <property type="entry name" value="RRM2_U2AF65"/>
    <property type="match status" value="1"/>
</dbReference>
<feature type="region of interest" description="Disordered" evidence="8">
    <location>
        <begin position="259"/>
        <end position="419"/>
    </location>
</feature>
<dbReference type="Pfam" id="PF00076">
    <property type="entry name" value="RRM_1"/>
    <property type="match status" value="3"/>
</dbReference>
<proteinExistence type="predicted"/>
<keyword evidence="5" id="KW-0508">mRNA splicing</keyword>
<dbReference type="InterPro" id="IPR036361">
    <property type="entry name" value="SAP_dom_sf"/>
</dbReference>
<dbReference type="PROSITE" id="PS50800">
    <property type="entry name" value="SAP"/>
    <property type="match status" value="1"/>
</dbReference>
<dbReference type="CDD" id="cd12232">
    <property type="entry name" value="RRM3_U2AF65"/>
    <property type="match status" value="1"/>
</dbReference>
<dbReference type="GO" id="GO:0003723">
    <property type="term" value="F:RNA binding"/>
    <property type="evidence" value="ECO:0007669"/>
    <property type="project" value="UniProtKB-UniRule"/>
</dbReference>
<dbReference type="Proteomes" id="UP000187455">
    <property type="component" value="Unassembled WGS sequence"/>
</dbReference>
<evidence type="ECO:0000259" key="10">
    <source>
        <dbReference type="PROSITE" id="PS50800"/>
    </source>
</evidence>
<keyword evidence="12" id="KW-1185">Reference proteome</keyword>
<dbReference type="SUPFAM" id="SSF54928">
    <property type="entry name" value="RNA-binding domain, RBD"/>
    <property type="match status" value="2"/>
</dbReference>
<dbReference type="OrthoDB" id="10266058at2759"/>
<comment type="caution">
    <text evidence="11">The sequence shown here is derived from an EMBL/GenBank/DDBJ whole genome shotgun (WGS) entry which is preliminary data.</text>
</comment>
<keyword evidence="3" id="KW-0677">Repeat</keyword>